<gene>
    <name evidence="5" type="ORF">EM6_2842</name>
</gene>
<reference evidence="6" key="2">
    <citation type="journal article" date="2017" name="Plant Physiol. Biochem.">
        <title>Differential oxidative and antioxidative response of duckweed Lemna minor toward plant growth promoting/inhibiting bacteria.</title>
        <authorList>
            <person name="Ishizawa H."/>
            <person name="Kuroda M."/>
            <person name="Morikawa M."/>
            <person name="Ike M."/>
        </authorList>
    </citation>
    <scope>NUCLEOTIDE SEQUENCE [LARGE SCALE GENOMIC DNA]</scope>
    <source>
        <strain evidence="6">M6</strain>
    </source>
</reference>
<feature type="chain" id="PRO_5018071950" evidence="3">
    <location>
        <begin position="25"/>
        <end position="163"/>
    </location>
</feature>
<organism evidence="5 6">
    <name type="scientific">Asticcacaulis excentricus</name>
    <dbReference type="NCBI Taxonomy" id="78587"/>
    <lineage>
        <taxon>Bacteria</taxon>
        <taxon>Pseudomonadati</taxon>
        <taxon>Pseudomonadota</taxon>
        <taxon>Alphaproteobacteria</taxon>
        <taxon>Caulobacterales</taxon>
        <taxon>Caulobacteraceae</taxon>
        <taxon>Asticcacaulis</taxon>
    </lineage>
</organism>
<dbReference type="InterPro" id="IPR007450">
    <property type="entry name" value="BamE_dom"/>
</dbReference>
<proteinExistence type="predicted"/>
<feature type="signal peptide" evidence="3">
    <location>
        <begin position="1"/>
        <end position="24"/>
    </location>
</feature>
<dbReference type="Gene3D" id="3.30.1450.10">
    <property type="match status" value="1"/>
</dbReference>
<keyword evidence="2" id="KW-0472">Membrane</keyword>
<evidence type="ECO:0000256" key="2">
    <source>
        <dbReference type="ARBA" id="ARBA00023136"/>
    </source>
</evidence>
<dbReference type="Proteomes" id="UP000278756">
    <property type="component" value="Chromosome 2"/>
</dbReference>
<feature type="domain" description="Outer membrane protein assembly factor BamE" evidence="4">
    <location>
        <begin position="41"/>
        <end position="102"/>
    </location>
</feature>
<dbReference type="PROSITE" id="PS51257">
    <property type="entry name" value="PROKAR_LIPOPROTEIN"/>
    <property type="match status" value="1"/>
</dbReference>
<keyword evidence="5" id="KW-0449">Lipoprotein</keyword>
<dbReference type="EMBL" id="AP018828">
    <property type="protein sequence ID" value="BBF82210.1"/>
    <property type="molecule type" value="Genomic_DNA"/>
</dbReference>
<sequence>MIKPSTLLALAAVAAAASTLGACAPSVSRQGYLAIEANPATDIKVGEDTQTSVRTKFGSPSQVATFDPGVWYYITQTTSKMTYKPATLTSRSVTIVEFDKETQAVKNVKTLSLADSRDIALNPNKTPTRGRELTALEQILGNVGRQTLTNEEDTNPGGQRRRE</sequence>
<evidence type="ECO:0000313" key="6">
    <source>
        <dbReference type="Proteomes" id="UP000278756"/>
    </source>
</evidence>
<keyword evidence="1 3" id="KW-0732">Signal</keyword>
<dbReference type="InterPro" id="IPR037873">
    <property type="entry name" value="BamE-like"/>
</dbReference>
<dbReference type="OrthoDB" id="7203955at2"/>
<reference evidence="6" key="1">
    <citation type="journal article" date="2017" name="Biotechnol. Biofuels">
        <title>Evaluation of environmental bacterial communities as a factor affecting the growth of duckweed Lemna minor.</title>
        <authorList>
            <person name="Ishizawa H."/>
            <person name="Kuroda M."/>
            <person name="Morikawa M."/>
            <person name="Ike M."/>
        </authorList>
    </citation>
    <scope>NUCLEOTIDE SEQUENCE [LARGE SCALE GENOMIC DNA]</scope>
    <source>
        <strain evidence="6">M6</strain>
    </source>
</reference>
<evidence type="ECO:0000259" key="4">
    <source>
        <dbReference type="Pfam" id="PF04355"/>
    </source>
</evidence>
<protein>
    <submittedName>
        <fullName evidence="5">Outer membrane lipoprotein OmlA</fullName>
    </submittedName>
</protein>
<dbReference type="RefSeq" id="WP_126423814.1">
    <property type="nucleotide sequence ID" value="NZ_AP018828.1"/>
</dbReference>
<evidence type="ECO:0000313" key="5">
    <source>
        <dbReference type="EMBL" id="BBF82210.1"/>
    </source>
</evidence>
<accession>A0A3G9G4I4</accession>
<evidence type="ECO:0000256" key="3">
    <source>
        <dbReference type="SAM" id="SignalP"/>
    </source>
</evidence>
<name>A0A3G9G4I4_9CAUL</name>
<dbReference type="GO" id="GO:0019867">
    <property type="term" value="C:outer membrane"/>
    <property type="evidence" value="ECO:0007669"/>
    <property type="project" value="InterPro"/>
</dbReference>
<evidence type="ECO:0000256" key="1">
    <source>
        <dbReference type="ARBA" id="ARBA00022729"/>
    </source>
</evidence>
<dbReference type="AlphaFoldDB" id="A0A3G9G4I4"/>
<dbReference type="Pfam" id="PF04355">
    <property type="entry name" value="BamE"/>
    <property type="match status" value="1"/>
</dbReference>